<gene>
    <name evidence="5" type="ORF">PI95_032880</name>
</gene>
<evidence type="ECO:0000256" key="1">
    <source>
        <dbReference type="ARBA" id="ARBA00023015"/>
    </source>
</evidence>
<dbReference type="Proteomes" id="UP000031549">
    <property type="component" value="Unassembled WGS sequence"/>
</dbReference>
<dbReference type="Gene3D" id="3.30.450.20">
    <property type="entry name" value="PAS domain"/>
    <property type="match status" value="1"/>
</dbReference>
<dbReference type="InterPro" id="IPR036388">
    <property type="entry name" value="WH-like_DNA-bd_sf"/>
</dbReference>
<accession>A0A846HIH9</accession>
<keyword evidence="2" id="KW-0238">DNA-binding</keyword>
<dbReference type="SMART" id="SM00419">
    <property type="entry name" value="HTH_CRP"/>
    <property type="match status" value="1"/>
</dbReference>
<dbReference type="InterPro" id="IPR014710">
    <property type="entry name" value="RmlC-like_jellyroll"/>
</dbReference>
<dbReference type="InterPro" id="IPR036390">
    <property type="entry name" value="WH_DNA-bd_sf"/>
</dbReference>
<evidence type="ECO:0000256" key="3">
    <source>
        <dbReference type="ARBA" id="ARBA00023163"/>
    </source>
</evidence>
<dbReference type="CDD" id="cd00130">
    <property type="entry name" value="PAS"/>
    <property type="match status" value="1"/>
</dbReference>
<dbReference type="SUPFAM" id="SSF51206">
    <property type="entry name" value="cAMP-binding domain-like"/>
    <property type="match status" value="1"/>
</dbReference>
<dbReference type="GO" id="GO:0003677">
    <property type="term" value="F:DNA binding"/>
    <property type="evidence" value="ECO:0007669"/>
    <property type="project" value="UniProtKB-KW"/>
</dbReference>
<evidence type="ECO:0000313" key="6">
    <source>
        <dbReference type="Proteomes" id="UP000031549"/>
    </source>
</evidence>
<dbReference type="EMBL" id="JTCM02000159">
    <property type="protein sequence ID" value="NEU77166.1"/>
    <property type="molecule type" value="Genomic_DNA"/>
</dbReference>
<dbReference type="SUPFAM" id="SSF46785">
    <property type="entry name" value="Winged helix' DNA-binding domain"/>
    <property type="match status" value="1"/>
</dbReference>
<dbReference type="AlphaFoldDB" id="A0A846HIH9"/>
<proteinExistence type="predicted"/>
<dbReference type="InterPro" id="IPR012318">
    <property type="entry name" value="HTH_CRP"/>
</dbReference>
<keyword evidence="3" id="KW-0804">Transcription</keyword>
<reference evidence="5 6" key="1">
    <citation type="journal article" date="2015" name="Genome Announc.">
        <title>Draft Genome Sequence of Cyanobacterium Hassallia byssoidea Strain VB512170, Isolated from Monuments in India.</title>
        <authorList>
            <person name="Singh D."/>
            <person name="Chandrababunaidu M.M."/>
            <person name="Panda A."/>
            <person name="Sen D."/>
            <person name="Bhattacharyya S."/>
            <person name="Adhikary S.P."/>
            <person name="Tripathy S."/>
        </authorList>
    </citation>
    <scope>NUCLEOTIDE SEQUENCE [LARGE SCALE GENOMIC DNA]</scope>
    <source>
        <strain evidence="5 6">VB512170</strain>
    </source>
</reference>
<dbReference type="SMART" id="SM00091">
    <property type="entry name" value="PAS"/>
    <property type="match status" value="1"/>
</dbReference>
<dbReference type="PROSITE" id="PS51063">
    <property type="entry name" value="HTH_CRP_2"/>
    <property type="match status" value="1"/>
</dbReference>
<dbReference type="GO" id="GO:0006355">
    <property type="term" value="P:regulation of DNA-templated transcription"/>
    <property type="evidence" value="ECO:0007669"/>
    <property type="project" value="InterPro"/>
</dbReference>
<dbReference type="Gene3D" id="1.10.10.10">
    <property type="entry name" value="Winged helix-like DNA-binding domain superfamily/Winged helix DNA-binding domain"/>
    <property type="match status" value="1"/>
</dbReference>
<dbReference type="InterPro" id="IPR018490">
    <property type="entry name" value="cNMP-bd_dom_sf"/>
</dbReference>
<feature type="domain" description="HTH crp-type" evidence="4">
    <location>
        <begin position="316"/>
        <end position="388"/>
    </location>
</feature>
<comment type="caution">
    <text evidence="5">The sequence shown here is derived from an EMBL/GenBank/DDBJ whole genome shotgun (WGS) entry which is preliminary data.</text>
</comment>
<dbReference type="Pfam" id="PF13545">
    <property type="entry name" value="HTH_Crp_2"/>
    <property type="match status" value="1"/>
</dbReference>
<keyword evidence="1" id="KW-0805">Transcription regulation</keyword>
<dbReference type="RefSeq" id="WP_039737208.1">
    <property type="nucleotide sequence ID" value="NZ_JTCM02000159.1"/>
</dbReference>
<protein>
    <submittedName>
        <fullName evidence="5">Helix-turn-helix domain-containing protein</fullName>
    </submittedName>
</protein>
<dbReference type="Gene3D" id="2.60.120.10">
    <property type="entry name" value="Jelly Rolls"/>
    <property type="match status" value="1"/>
</dbReference>
<dbReference type="InterPro" id="IPR000014">
    <property type="entry name" value="PAS"/>
</dbReference>
<evidence type="ECO:0000256" key="2">
    <source>
        <dbReference type="ARBA" id="ARBA00023125"/>
    </source>
</evidence>
<dbReference type="SUPFAM" id="SSF55785">
    <property type="entry name" value="PYP-like sensor domain (PAS domain)"/>
    <property type="match status" value="1"/>
</dbReference>
<organism evidence="5 6">
    <name type="scientific">Hassallia byssoidea VB512170</name>
    <dbReference type="NCBI Taxonomy" id="1304833"/>
    <lineage>
        <taxon>Bacteria</taxon>
        <taxon>Bacillati</taxon>
        <taxon>Cyanobacteriota</taxon>
        <taxon>Cyanophyceae</taxon>
        <taxon>Nostocales</taxon>
        <taxon>Tolypothrichaceae</taxon>
        <taxon>Hassallia</taxon>
    </lineage>
</organism>
<dbReference type="CDD" id="cd00092">
    <property type="entry name" value="HTH_CRP"/>
    <property type="match status" value="1"/>
</dbReference>
<evidence type="ECO:0000259" key="4">
    <source>
        <dbReference type="PROSITE" id="PS51063"/>
    </source>
</evidence>
<dbReference type="InterPro" id="IPR035965">
    <property type="entry name" value="PAS-like_dom_sf"/>
</dbReference>
<name>A0A846HIH9_9CYAN</name>
<keyword evidence="6" id="KW-1185">Reference proteome</keyword>
<evidence type="ECO:0000313" key="5">
    <source>
        <dbReference type="EMBL" id="NEU77166.1"/>
    </source>
</evidence>
<sequence length="388" mass="44141">MKVEQLATNAELFHKRLASLQETTKALSWISPDLLPQAFKELIATSNILQLAAEELYEQNEELIKTQYLLEEECQTFQELFELTLDAYLVTNSEGIIVEANSTACDLLACCKQFLVGKPIFNFVSLEKCQRFNSEIQISQSEKTRELVPLKQHQSNSSYAAFTVGVVKNKQGKPQTLHWLMNEKTGHKPVELTPFNYNCNDYDISQNRPVHKYYKGETIPLNPLVVCYVIQGSVKLTTFCETGEEVMLGLATPDMVFGSSITSLNTYQAIALSDVQLVTIYEAEIAANPFLSYALLPKIKQRLRQTESFLFIFAKRRVEERLQDFLLLLKQEIGQKLAKGTRISIRLTHEEIASACCTTRVTITRLMGKLQQQGFMSFDSNNHIIIRE</sequence>